<evidence type="ECO:0000256" key="1">
    <source>
        <dbReference type="SAM" id="SignalP"/>
    </source>
</evidence>
<dbReference type="RefSeq" id="WP_184173118.1">
    <property type="nucleotide sequence ID" value="NZ_JACHGF010000002.1"/>
</dbReference>
<dbReference type="InterPro" id="IPR007815">
    <property type="entry name" value="Emycin_Estase"/>
</dbReference>
<dbReference type="Proteomes" id="UP000557307">
    <property type="component" value="Unassembled WGS sequence"/>
</dbReference>
<reference evidence="2 3" key="1">
    <citation type="submission" date="2020-08" db="EMBL/GenBank/DDBJ databases">
        <title>Genomic Encyclopedia of Type Strains, Phase IV (KMG-IV): sequencing the most valuable type-strain genomes for metagenomic binning, comparative biology and taxonomic classification.</title>
        <authorList>
            <person name="Goeker M."/>
        </authorList>
    </citation>
    <scope>NUCLEOTIDE SEQUENCE [LARGE SCALE GENOMIC DNA]</scope>
    <source>
        <strain evidence="2 3">DSM 105074</strain>
    </source>
</reference>
<proteinExistence type="predicted"/>
<dbReference type="Gene3D" id="3.30.1870.10">
    <property type="entry name" value="EreA-like, domain 2"/>
    <property type="match status" value="1"/>
</dbReference>
<dbReference type="PANTHER" id="PTHR31299:SF0">
    <property type="entry name" value="ESTERASE, PUTATIVE (AFU_ORTHOLOGUE AFUA_1G05850)-RELATED"/>
    <property type="match status" value="1"/>
</dbReference>
<dbReference type="CDD" id="cd14728">
    <property type="entry name" value="Ere-like"/>
    <property type="match status" value="1"/>
</dbReference>
<comment type="caution">
    <text evidence="2">The sequence shown here is derived from an EMBL/GenBank/DDBJ whole genome shotgun (WGS) entry which is preliminary data.</text>
</comment>
<dbReference type="Pfam" id="PF05139">
    <property type="entry name" value="Erythro_esteras"/>
    <property type="match status" value="2"/>
</dbReference>
<sequence>MHSLKILWSRIAVVYLVILPCQVHAQTESVDWINKRAHELQSDSTSTDQDLRFLSSTLKGKTILGLGEASHGTQEFYYQKRRIIQYLVSQDQYRLIALESPASYIEPINQYLQTGNGNLKSLLKIMGLYNADEIYKLCRWLKSFNESRSPNDKVKMIGFDDEEFWSDPFTRDEKMASNFIRAHEQGTPKSILWSQNLHLAKDTTMAQYKAMGFYLKKHFGEQYYAIGLDTYSGSVSVLNHGQFESHDFVGTDSTFSALFSKANFEAFFVDFHAVPNPLLNTKNSITNIYSNWQEPKPLPIVAGIDFDGLLFIRNTTASKATGAN</sequence>
<dbReference type="GO" id="GO:0046677">
    <property type="term" value="P:response to antibiotic"/>
    <property type="evidence" value="ECO:0007669"/>
    <property type="project" value="InterPro"/>
</dbReference>
<evidence type="ECO:0000313" key="3">
    <source>
        <dbReference type="Proteomes" id="UP000557307"/>
    </source>
</evidence>
<dbReference type="SUPFAM" id="SSF159501">
    <property type="entry name" value="EreA/ChaN-like"/>
    <property type="match status" value="1"/>
</dbReference>
<gene>
    <name evidence="2" type="ORF">HNQ92_001723</name>
</gene>
<dbReference type="EMBL" id="JACHGF010000002">
    <property type="protein sequence ID" value="MBB5283597.1"/>
    <property type="molecule type" value="Genomic_DNA"/>
</dbReference>
<dbReference type="InterPro" id="IPR052036">
    <property type="entry name" value="Hydrolase/PRTase-associated"/>
</dbReference>
<evidence type="ECO:0000313" key="2">
    <source>
        <dbReference type="EMBL" id="MBB5283597.1"/>
    </source>
</evidence>
<feature type="chain" id="PRO_5032950130" evidence="1">
    <location>
        <begin position="26"/>
        <end position="324"/>
    </location>
</feature>
<accession>A0A840TPC8</accession>
<organism evidence="2 3">
    <name type="scientific">Rhabdobacter roseus</name>
    <dbReference type="NCBI Taxonomy" id="1655419"/>
    <lineage>
        <taxon>Bacteria</taxon>
        <taxon>Pseudomonadati</taxon>
        <taxon>Bacteroidota</taxon>
        <taxon>Cytophagia</taxon>
        <taxon>Cytophagales</taxon>
        <taxon>Cytophagaceae</taxon>
        <taxon>Rhabdobacter</taxon>
    </lineage>
</organism>
<dbReference type="Gene3D" id="3.40.1660.10">
    <property type="entry name" value="EreA-like (biosynthetic domain)"/>
    <property type="match status" value="1"/>
</dbReference>
<protein>
    <submittedName>
        <fullName evidence="2">Erythromycin esterase-like protein</fullName>
    </submittedName>
</protein>
<name>A0A840TPC8_9BACT</name>
<keyword evidence="1" id="KW-0732">Signal</keyword>
<feature type="signal peptide" evidence="1">
    <location>
        <begin position="1"/>
        <end position="25"/>
    </location>
</feature>
<dbReference type="AlphaFoldDB" id="A0A840TPC8"/>
<dbReference type="PANTHER" id="PTHR31299">
    <property type="entry name" value="ESTERASE, PUTATIVE (AFU_ORTHOLOGUE AFUA_1G05850)-RELATED"/>
    <property type="match status" value="1"/>
</dbReference>
<keyword evidence="3" id="KW-1185">Reference proteome</keyword>